<keyword evidence="1" id="KW-0472">Membrane</keyword>
<name>A0A0W8IAR7_KOCRO</name>
<gene>
    <name evidence="2" type="ORF">AVL61_16935</name>
</gene>
<dbReference type="EMBL" id="LQBK01000019">
    <property type="protein sequence ID" value="KUG57078.1"/>
    <property type="molecule type" value="Genomic_DNA"/>
</dbReference>
<feature type="transmembrane region" description="Helical" evidence="1">
    <location>
        <begin position="6"/>
        <end position="31"/>
    </location>
</feature>
<reference evidence="3" key="1">
    <citation type="submission" date="2015-12" db="EMBL/GenBank/DDBJ databases">
        <authorList>
            <person name="Nair G.R."/>
            <person name="Kaur G."/>
            <person name="Mayilraj S."/>
        </authorList>
    </citation>
    <scope>NUCLEOTIDE SEQUENCE [LARGE SCALE GENOMIC DNA]</scope>
    <source>
        <strain evidence="3">CD08_4</strain>
    </source>
</reference>
<keyword evidence="1" id="KW-1133">Transmembrane helix</keyword>
<dbReference type="Proteomes" id="UP000053512">
    <property type="component" value="Unassembled WGS sequence"/>
</dbReference>
<accession>A0A0W8IAR7</accession>
<protein>
    <submittedName>
        <fullName evidence="2">Uncharacterized protein</fullName>
    </submittedName>
</protein>
<feature type="transmembrane region" description="Helical" evidence="1">
    <location>
        <begin position="52"/>
        <end position="72"/>
    </location>
</feature>
<evidence type="ECO:0000256" key="1">
    <source>
        <dbReference type="SAM" id="Phobius"/>
    </source>
</evidence>
<keyword evidence="1" id="KW-0812">Transmembrane</keyword>
<comment type="caution">
    <text evidence="2">The sequence shown here is derived from an EMBL/GenBank/DDBJ whole genome shotgun (WGS) entry which is preliminary data.</text>
</comment>
<dbReference type="AlphaFoldDB" id="A0A0W8IAR7"/>
<evidence type="ECO:0000313" key="3">
    <source>
        <dbReference type="Proteomes" id="UP000053512"/>
    </source>
</evidence>
<organism evidence="2 3">
    <name type="scientific">Kocuria rosea subsp. polaris</name>
    <dbReference type="NCBI Taxonomy" id="136273"/>
    <lineage>
        <taxon>Bacteria</taxon>
        <taxon>Bacillati</taxon>
        <taxon>Actinomycetota</taxon>
        <taxon>Actinomycetes</taxon>
        <taxon>Micrococcales</taxon>
        <taxon>Micrococcaceae</taxon>
        <taxon>Kocuria</taxon>
    </lineage>
</organism>
<evidence type="ECO:0000313" key="2">
    <source>
        <dbReference type="EMBL" id="KUG57078.1"/>
    </source>
</evidence>
<sequence>MGWPGLVLGAAMVITGVVFLLCRKSLAGLYASRRQVLPPDHPQYRAEPAFTAGLIGVLGCAGILAGLIVLGAEVL</sequence>
<proteinExistence type="predicted"/>